<evidence type="ECO:0000313" key="2">
    <source>
        <dbReference type="EMBL" id="EDL87540.1"/>
    </source>
</evidence>
<gene>
    <name evidence="2" type="ORF">rCG_44276</name>
</gene>
<evidence type="ECO:0000313" key="3">
    <source>
        <dbReference type="Proteomes" id="UP000234681"/>
    </source>
</evidence>
<dbReference type="EMBL" id="CH474037">
    <property type="protein sequence ID" value="EDL87540.1"/>
    <property type="molecule type" value="Genomic_DNA"/>
</dbReference>
<protein>
    <submittedName>
        <fullName evidence="2">RCG44276</fullName>
    </submittedName>
</protein>
<evidence type="ECO:0000256" key="1">
    <source>
        <dbReference type="SAM" id="MobiDB-lite"/>
    </source>
</evidence>
<feature type="compositionally biased region" description="Low complexity" evidence="1">
    <location>
        <begin position="19"/>
        <end position="30"/>
    </location>
</feature>
<name>A6KD86_RAT</name>
<dbReference type="AlphaFoldDB" id="A6KD86"/>
<reference evidence="2 3" key="1">
    <citation type="submission" date="2005-09" db="EMBL/GenBank/DDBJ databases">
        <authorList>
            <person name="Mural R.J."/>
            <person name="Li P.W."/>
            <person name="Adams M.D."/>
            <person name="Amanatides P.G."/>
            <person name="Baden-Tillson H."/>
            <person name="Barnstead M."/>
            <person name="Chin S.H."/>
            <person name="Dew I."/>
            <person name="Evans C.A."/>
            <person name="Ferriera S."/>
            <person name="Flanigan M."/>
            <person name="Fosler C."/>
            <person name="Glodek A."/>
            <person name="Gu Z."/>
            <person name="Holt R.A."/>
            <person name="Jennings D."/>
            <person name="Kraft C.L."/>
            <person name="Lu F."/>
            <person name="Nguyen T."/>
            <person name="Nusskern D.R."/>
            <person name="Pfannkoch C.M."/>
            <person name="Sitter C."/>
            <person name="Sutton G.G."/>
            <person name="Venter J.C."/>
            <person name="Wang Z."/>
            <person name="Woodage T."/>
            <person name="Zheng X.H."/>
            <person name="Zhong F."/>
        </authorList>
    </citation>
    <scope>NUCLEOTIDE SEQUENCE [LARGE SCALE GENOMIC DNA]</scope>
    <source>
        <strain>BN</strain>
        <strain evidence="3">Sprague-Dawley</strain>
    </source>
</reference>
<sequence>MSPARKISGWIPGQRPRPDSSSTPPRKSTTNSVPHAPQGAKVVQPRPDLRPRAPRCWKPPAWEGPAAFPPCTALAPPSPCPRYLLTATRWRLRSSGRLSGAGEGDRWNQSPRVPGTGGQRRQPSLWNTYTAQTHSLFCGTPDDCRIHGLQSLRQCLTPFLPLPLRSSGETMNLSIYNSNGHDLVDLSVSLNWLGHLPNQKAAKGELAVFTWSLWTV</sequence>
<accession>A6KD86</accession>
<organism evidence="2 3">
    <name type="scientific">Rattus norvegicus</name>
    <name type="common">Rat</name>
    <dbReference type="NCBI Taxonomy" id="10116"/>
    <lineage>
        <taxon>Eukaryota</taxon>
        <taxon>Metazoa</taxon>
        <taxon>Chordata</taxon>
        <taxon>Craniata</taxon>
        <taxon>Vertebrata</taxon>
        <taxon>Euteleostomi</taxon>
        <taxon>Mammalia</taxon>
        <taxon>Eutheria</taxon>
        <taxon>Euarchontoglires</taxon>
        <taxon>Glires</taxon>
        <taxon>Rodentia</taxon>
        <taxon>Myomorpha</taxon>
        <taxon>Muroidea</taxon>
        <taxon>Muridae</taxon>
        <taxon>Murinae</taxon>
        <taxon>Rattus</taxon>
    </lineage>
</organism>
<dbReference type="Proteomes" id="UP000234681">
    <property type="component" value="Chromosome 19"/>
</dbReference>
<proteinExistence type="predicted"/>
<feature type="region of interest" description="Disordered" evidence="1">
    <location>
        <begin position="96"/>
        <end position="123"/>
    </location>
</feature>
<feature type="region of interest" description="Disordered" evidence="1">
    <location>
        <begin position="1"/>
        <end position="52"/>
    </location>
</feature>